<reference evidence="2 3" key="1">
    <citation type="submission" date="2016-07" db="EMBL/GenBank/DDBJ databases">
        <title>Pervasive Adenine N6-methylation of Active Genes in Fungi.</title>
        <authorList>
            <consortium name="DOE Joint Genome Institute"/>
            <person name="Mondo S.J."/>
            <person name="Dannebaum R.O."/>
            <person name="Kuo R.C."/>
            <person name="Labutti K."/>
            <person name="Haridas S."/>
            <person name="Kuo A."/>
            <person name="Salamov A."/>
            <person name="Ahrendt S.R."/>
            <person name="Lipzen A."/>
            <person name="Sullivan W."/>
            <person name="Andreopoulos W.B."/>
            <person name="Clum A."/>
            <person name="Lindquist E."/>
            <person name="Daum C."/>
            <person name="Ramamoorthy G.K."/>
            <person name="Gryganskyi A."/>
            <person name="Culley D."/>
            <person name="Magnuson J.K."/>
            <person name="James T.Y."/>
            <person name="O'Malley M.A."/>
            <person name="Stajich J.E."/>
            <person name="Spatafora J.W."/>
            <person name="Visel A."/>
            <person name="Grigoriev I.V."/>
        </authorList>
    </citation>
    <scope>NUCLEOTIDE SEQUENCE [LARGE SCALE GENOMIC DNA]</scope>
    <source>
        <strain evidence="2 3">PL171</strain>
    </source>
</reference>
<feature type="region of interest" description="Disordered" evidence="1">
    <location>
        <begin position="106"/>
        <end position="234"/>
    </location>
</feature>
<keyword evidence="3" id="KW-1185">Reference proteome</keyword>
<comment type="caution">
    <text evidence="2">The sequence shown here is derived from an EMBL/GenBank/DDBJ whole genome shotgun (WGS) entry which is preliminary data.</text>
</comment>
<proteinExistence type="predicted"/>
<accession>A0A1Y2HH50</accession>
<organism evidence="2 3">
    <name type="scientific">Catenaria anguillulae PL171</name>
    <dbReference type="NCBI Taxonomy" id="765915"/>
    <lineage>
        <taxon>Eukaryota</taxon>
        <taxon>Fungi</taxon>
        <taxon>Fungi incertae sedis</taxon>
        <taxon>Blastocladiomycota</taxon>
        <taxon>Blastocladiomycetes</taxon>
        <taxon>Blastocladiales</taxon>
        <taxon>Catenariaceae</taxon>
        <taxon>Catenaria</taxon>
    </lineage>
</organism>
<feature type="compositionally biased region" description="Basic residues" evidence="1">
    <location>
        <begin position="163"/>
        <end position="172"/>
    </location>
</feature>
<gene>
    <name evidence="2" type="ORF">BCR44DRAFT_1501345</name>
</gene>
<evidence type="ECO:0000313" key="2">
    <source>
        <dbReference type="EMBL" id="ORZ33211.1"/>
    </source>
</evidence>
<name>A0A1Y2HH50_9FUNG</name>
<feature type="compositionally biased region" description="Low complexity" evidence="1">
    <location>
        <begin position="206"/>
        <end position="221"/>
    </location>
</feature>
<feature type="compositionally biased region" description="Polar residues" evidence="1">
    <location>
        <begin position="1"/>
        <end position="26"/>
    </location>
</feature>
<dbReference type="Proteomes" id="UP000193411">
    <property type="component" value="Unassembled WGS sequence"/>
</dbReference>
<feature type="region of interest" description="Disordered" evidence="1">
    <location>
        <begin position="1"/>
        <end position="60"/>
    </location>
</feature>
<dbReference type="AlphaFoldDB" id="A0A1Y2HH50"/>
<sequence length="234" mass="24003">MAPGSAVQSRRPSAILTSVPNSTAASPTLGPIADQVQDDAESGGQGSSGGTPGPNLWASPSMQTLTVDAQETVHNSVKHLLRDSDDGEEAVPGIDIKVGMADLGEDAGASSTSLADKGRPAMAADEARRACRGNGGGRDPGPQHTGDQDGRQHRQTSGEHAGHARGTHHRNRDIRGRGASSGRRDDGGRGDARSRGPDRQNGPDHGAASGSSRSQRSSTNRGGRGRSRATESVN</sequence>
<dbReference type="EMBL" id="MCFL01000037">
    <property type="protein sequence ID" value="ORZ33211.1"/>
    <property type="molecule type" value="Genomic_DNA"/>
</dbReference>
<feature type="compositionally biased region" description="Gly residues" evidence="1">
    <location>
        <begin position="43"/>
        <end position="52"/>
    </location>
</feature>
<feature type="compositionally biased region" description="Basic and acidic residues" evidence="1">
    <location>
        <begin position="182"/>
        <end position="202"/>
    </location>
</feature>
<feature type="compositionally biased region" description="Basic and acidic residues" evidence="1">
    <location>
        <begin position="146"/>
        <end position="162"/>
    </location>
</feature>
<evidence type="ECO:0000313" key="3">
    <source>
        <dbReference type="Proteomes" id="UP000193411"/>
    </source>
</evidence>
<evidence type="ECO:0000256" key="1">
    <source>
        <dbReference type="SAM" id="MobiDB-lite"/>
    </source>
</evidence>
<protein>
    <submittedName>
        <fullName evidence="2">Uncharacterized protein</fullName>
    </submittedName>
</protein>